<dbReference type="AlphaFoldDB" id="A0A0F9M0C2"/>
<proteinExistence type="predicted"/>
<reference evidence="2" key="1">
    <citation type="journal article" date="2015" name="Nature">
        <title>Complex archaea that bridge the gap between prokaryotes and eukaryotes.</title>
        <authorList>
            <person name="Spang A."/>
            <person name="Saw J.H."/>
            <person name="Jorgensen S.L."/>
            <person name="Zaremba-Niedzwiedzka K."/>
            <person name="Martijn J."/>
            <person name="Lind A.E."/>
            <person name="van Eijk R."/>
            <person name="Schleper C."/>
            <person name="Guy L."/>
            <person name="Ettema T.J."/>
        </authorList>
    </citation>
    <scope>NUCLEOTIDE SEQUENCE</scope>
</reference>
<evidence type="ECO:0000313" key="2">
    <source>
        <dbReference type="EMBL" id="KKM99108.1"/>
    </source>
</evidence>
<organism evidence="2">
    <name type="scientific">marine sediment metagenome</name>
    <dbReference type="NCBI Taxonomy" id="412755"/>
    <lineage>
        <taxon>unclassified sequences</taxon>
        <taxon>metagenomes</taxon>
        <taxon>ecological metagenomes</taxon>
    </lineage>
</organism>
<feature type="region of interest" description="Disordered" evidence="1">
    <location>
        <begin position="433"/>
        <end position="488"/>
    </location>
</feature>
<comment type="caution">
    <text evidence="2">The sequence shown here is derived from an EMBL/GenBank/DDBJ whole genome shotgun (WGS) entry which is preliminary data.</text>
</comment>
<dbReference type="EMBL" id="LAZR01005535">
    <property type="protein sequence ID" value="KKM99108.1"/>
    <property type="molecule type" value="Genomic_DNA"/>
</dbReference>
<name>A0A0F9M0C2_9ZZZZ</name>
<feature type="compositionally biased region" description="Basic and acidic residues" evidence="1">
    <location>
        <begin position="461"/>
        <end position="473"/>
    </location>
</feature>
<protein>
    <submittedName>
        <fullName evidence="2">Uncharacterized protein</fullName>
    </submittedName>
</protein>
<accession>A0A0F9M0C2</accession>
<feature type="compositionally biased region" description="Low complexity" evidence="1">
    <location>
        <begin position="449"/>
        <end position="460"/>
    </location>
</feature>
<gene>
    <name evidence="2" type="ORF">LCGC14_1151220</name>
</gene>
<evidence type="ECO:0000256" key="1">
    <source>
        <dbReference type="SAM" id="MobiDB-lite"/>
    </source>
</evidence>
<sequence length="488" mass="56590">MVQIQQYLKRTNEFQNSRHLPLLNSLFIERFSQFNPYSQDNNFKTFMKWARRSPQLMGFLGIIATDMLSDRIDFKPLDKSSGRNRVLKAKEFWEMNQGMNVTEETIYDMLISGIGYNWLGKIDDIQLKEFCQLAVRETMPELKTDELEFKADHMVRLIKKDGSEKIVKKLRHIAASTVSIHTDEYEVLKYIQRVGVNTKEFSPDEILVFKLMPFDGKVFPFPPMEAILSEIYLLWLITQNYVSFFENGGKPDNVFILPKELAGSKNHKYLIDTLTKYKKIQNKHGNLVFTGDLTIEKLMEIEHQMENKDLGLYLTSVLAMMYGVPVNRIPFLVGKAAAGGDSGGLADTGYWRKISVWQSKLEGPYNRDLWIPYFGVEMKFRRGYLQDEVRETQNEMQRTSVAEQRLGLGLWTIEEAGSYLNIDQEIIKEAQEQKKKRDAEEMKTGMLRQNLNNNDNVLKNQDAKNKAKKKQDTQNKNQQNAGGKKINP</sequence>
<feature type="compositionally biased region" description="Basic and acidic residues" evidence="1">
    <location>
        <begin position="433"/>
        <end position="443"/>
    </location>
</feature>